<name>A0A5N5QDF4_9AGAM</name>
<dbReference type="AlphaFoldDB" id="A0A5N5QDF4"/>
<sequence length="257" mass="29340">MQLRYALLHHPSAGQDKINIYIESASYCRQNRLNAREFIIFNLRDASTGSGVATPITTTLILDQPTGRDLSMQMLGPDLHSGGCLPLFTTLLGFLKPGYWKSLKEPARFYIPNEGCLDDLLQSRGLGDYVESDKITFKSNTMFNLEHLIVWISTLSKPDEFYRKRLAQSSCWFSTILWNAMTRISLSGAEPATGIQKIDNVTLERIFGRVEADLARFRADLARAQAKKSEQVRLEQRRKQSLLEQRRELEAEREKAH</sequence>
<dbReference type="OrthoDB" id="3251525at2759"/>
<keyword evidence="2" id="KW-1185">Reference proteome</keyword>
<organism evidence="1 2">
    <name type="scientific">Ceratobasidium theobromae</name>
    <dbReference type="NCBI Taxonomy" id="1582974"/>
    <lineage>
        <taxon>Eukaryota</taxon>
        <taxon>Fungi</taxon>
        <taxon>Dikarya</taxon>
        <taxon>Basidiomycota</taxon>
        <taxon>Agaricomycotina</taxon>
        <taxon>Agaricomycetes</taxon>
        <taxon>Cantharellales</taxon>
        <taxon>Ceratobasidiaceae</taxon>
        <taxon>Ceratobasidium</taxon>
    </lineage>
</organism>
<protein>
    <submittedName>
        <fullName evidence="1">Uncharacterized protein</fullName>
    </submittedName>
</protein>
<dbReference type="Proteomes" id="UP000383932">
    <property type="component" value="Unassembled WGS sequence"/>
</dbReference>
<proteinExistence type="predicted"/>
<reference evidence="1 2" key="1">
    <citation type="journal article" date="2019" name="Fungal Biol. Biotechnol.">
        <title>Draft genome sequence of fastidious pathogen Ceratobasidium theobromae, which causes vascular-streak dieback in Theobroma cacao.</title>
        <authorList>
            <person name="Ali S.S."/>
            <person name="Asman A."/>
            <person name="Shao J."/>
            <person name="Firmansyah A.P."/>
            <person name="Susilo A.W."/>
            <person name="Rosmana A."/>
            <person name="McMahon P."/>
            <person name="Junaid M."/>
            <person name="Guest D."/>
            <person name="Kheng T.Y."/>
            <person name="Meinhardt L.W."/>
            <person name="Bailey B.A."/>
        </authorList>
    </citation>
    <scope>NUCLEOTIDE SEQUENCE [LARGE SCALE GENOMIC DNA]</scope>
    <source>
        <strain evidence="1 2">CT2</strain>
    </source>
</reference>
<accession>A0A5N5QDF4</accession>
<evidence type="ECO:0000313" key="1">
    <source>
        <dbReference type="EMBL" id="KAB5589478.1"/>
    </source>
</evidence>
<dbReference type="EMBL" id="SSOP01000264">
    <property type="protein sequence ID" value="KAB5589478.1"/>
    <property type="molecule type" value="Genomic_DNA"/>
</dbReference>
<comment type="caution">
    <text evidence="1">The sequence shown here is derived from an EMBL/GenBank/DDBJ whole genome shotgun (WGS) entry which is preliminary data.</text>
</comment>
<gene>
    <name evidence="1" type="ORF">CTheo_7076</name>
</gene>
<evidence type="ECO:0000313" key="2">
    <source>
        <dbReference type="Proteomes" id="UP000383932"/>
    </source>
</evidence>